<dbReference type="Proteomes" id="UP001633002">
    <property type="component" value="Unassembled WGS sequence"/>
</dbReference>
<sequence length="560" mass="62076">MRGQTSKELERQQPRSECYNPAEPQLANMEAMRKHLTYRKPRGYKTLASLIVGVHGFEELLETAGLKNFSSCLDWSSSSPFPAYVQHFLLTAEIVKKSSHTEIVYRPPHGQLQFRTPLIITLEKLAQALNLSLEGACGPSCSDDIQAETWFRLGKGRRYFLSNSGKSKAVYALGKFANRVVFLWKDGNTIGKCNAAVLGAAVVGKPVAWGKVLWRNLLGRISSFHQLAPGPGNPIDGTLSEELSEISFGAVIVALLSRIDHGAQHDAWLQNLRRFSWFQAQPVAAPSWWECGDDETLADWLSKCRKKKKPKLIEAEFGNAAVRDYFKSHVGCLDSTSVAEDRDELKKLKGLVEHRANGAEAFQELLRKEGRLMEPEIRGDTERDSLEFLPGSSNTRFVAEEGVDGGELEGFNALVESQAKRGEVFEEANKPQNKQTASENLNEKDDREFDIKSINCESDVPELSTTCKSLDSPTTCCLQEEESNITTLEGQKATSLDVNLERDSSVGMNQPPHLSGVATEPSSETISDQNEFQGHKRSLPGLEGEASSMKLRGADYIHNN</sequence>
<feature type="region of interest" description="Disordered" evidence="1">
    <location>
        <begin position="425"/>
        <end position="446"/>
    </location>
</feature>
<feature type="compositionally biased region" description="Polar residues" evidence="1">
    <location>
        <begin position="520"/>
        <end position="532"/>
    </location>
</feature>
<dbReference type="AlphaFoldDB" id="A0ABD3HJS7"/>
<proteinExistence type="predicted"/>
<organism evidence="2 3">
    <name type="scientific">Riccia sorocarpa</name>
    <dbReference type="NCBI Taxonomy" id="122646"/>
    <lineage>
        <taxon>Eukaryota</taxon>
        <taxon>Viridiplantae</taxon>
        <taxon>Streptophyta</taxon>
        <taxon>Embryophyta</taxon>
        <taxon>Marchantiophyta</taxon>
        <taxon>Marchantiopsida</taxon>
        <taxon>Marchantiidae</taxon>
        <taxon>Marchantiales</taxon>
        <taxon>Ricciaceae</taxon>
        <taxon>Riccia</taxon>
    </lineage>
</organism>
<comment type="caution">
    <text evidence="2">The sequence shown here is derived from an EMBL/GenBank/DDBJ whole genome shotgun (WGS) entry which is preliminary data.</text>
</comment>
<feature type="compositionally biased region" description="Polar residues" evidence="1">
    <location>
        <begin position="430"/>
        <end position="440"/>
    </location>
</feature>
<dbReference type="EMBL" id="JBJQOH010000004">
    <property type="protein sequence ID" value="KAL3690350.1"/>
    <property type="molecule type" value="Genomic_DNA"/>
</dbReference>
<name>A0ABD3HJS7_9MARC</name>
<evidence type="ECO:0000313" key="2">
    <source>
        <dbReference type="EMBL" id="KAL3690350.1"/>
    </source>
</evidence>
<feature type="compositionally biased region" description="Basic and acidic residues" evidence="1">
    <location>
        <begin position="1"/>
        <end position="14"/>
    </location>
</feature>
<feature type="region of interest" description="Disordered" evidence="1">
    <location>
        <begin position="1"/>
        <end position="21"/>
    </location>
</feature>
<accession>A0ABD3HJS7</accession>
<evidence type="ECO:0000313" key="3">
    <source>
        <dbReference type="Proteomes" id="UP001633002"/>
    </source>
</evidence>
<reference evidence="2 3" key="1">
    <citation type="submission" date="2024-09" db="EMBL/GenBank/DDBJ databases">
        <title>Chromosome-scale assembly of Riccia sorocarpa.</title>
        <authorList>
            <person name="Paukszto L."/>
        </authorList>
    </citation>
    <scope>NUCLEOTIDE SEQUENCE [LARGE SCALE GENOMIC DNA]</scope>
    <source>
        <strain evidence="2">LP-2024</strain>
        <tissue evidence="2">Aerial parts of the thallus</tissue>
    </source>
</reference>
<feature type="region of interest" description="Disordered" evidence="1">
    <location>
        <begin position="503"/>
        <end position="560"/>
    </location>
</feature>
<keyword evidence="3" id="KW-1185">Reference proteome</keyword>
<evidence type="ECO:0000256" key="1">
    <source>
        <dbReference type="SAM" id="MobiDB-lite"/>
    </source>
</evidence>
<gene>
    <name evidence="2" type="ORF">R1sor_016659</name>
</gene>
<protein>
    <submittedName>
        <fullName evidence="2">Uncharacterized protein</fullName>
    </submittedName>
</protein>